<sequence>MKLIPTLLLTLAALTLHAEEEAPAPVRPEPKPPLMLPDPVPLAPLDPLDELPGQDELDRLIDPKDPHMAALEEIILEKAGMSATWPDVEYAEVRGYLYFPGQGDLLGEGAEDSIIKGLKLHPATTNPEGAKLSAEQATRLLDAIRPAKWPRQGTGCYLPHHGFVFYDQAGKIVAHVSPCLLCKNGRAEPGNKNLSTWDFAALSKLVTELGLPVFKDIDEAEAYYEKEVKVKAKPAGK</sequence>
<gene>
    <name evidence="2" type="ORF">OJ996_22035</name>
</gene>
<evidence type="ECO:0000313" key="2">
    <source>
        <dbReference type="EMBL" id="MCW1916285.1"/>
    </source>
</evidence>
<protein>
    <submittedName>
        <fullName evidence="2">Uncharacterized protein</fullName>
    </submittedName>
</protein>
<name>A0ABT3G8X6_9BACT</name>
<accession>A0ABT3G8X6</accession>
<evidence type="ECO:0000256" key="1">
    <source>
        <dbReference type="SAM" id="SignalP"/>
    </source>
</evidence>
<feature type="chain" id="PRO_5045996436" evidence="1">
    <location>
        <begin position="19"/>
        <end position="237"/>
    </location>
</feature>
<keyword evidence="3" id="KW-1185">Reference proteome</keyword>
<dbReference type="EMBL" id="JAPDDR010000014">
    <property type="protein sequence ID" value="MCW1916285.1"/>
    <property type="molecule type" value="Genomic_DNA"/>
</dbReference>
<dbReference type="Proteomes" id="UP001165653">
    <property type="component" value="Unassembled WGS sequence"/>
</dbReference>
<evidence type="ECO:0000313" key="3">
    <source>
        <dbReference type="Proteomes" id="UP001165653"/>
    </source>
</evidence>
<reference evidence="2" key="1">
    <citation type="submission" date="2022-10" db="EMBL/GenBank/DDBJ databases">
        <title>Luteolibacter sp. GHJ8, whole genome shotgun sequencing project.</title>
        <authorList>
            <person name="Zhao G."/>
            <person name="Shen L."/>
        </authorList>
    </citation>
    <scope>NUCLEOTIDE SEQUENCE</scope>
    <source>
        <strain evidence="2">GHJ8</strain>
    </source>
</reference>
<organism evidence="2 3">
    <name type="scientific">Luteolibacter rhizosphaerae</name>
    <dbReference type="NCBI Taxonomy" id="2989719"/>
    <lineage>
        <taxon>Bacteria</taxon>
        <taxon>Pseudomonadati</taxon>
        <taxon>Verrucomicrobiota</taxon>
        <taxon>Verrucomicrobiia</taxon>
        <taxon>Verrucomicrobiales</taxon>
        <taxon>Verrucomicrobiaceae</taxon>
        <taxon>Luteolibacter</taxon>
    </lineage>
</organism>
<comment type="caution">
    <text evidence="2">The sequence shown here is derived from an EMBL/GenBank/DDBJ whole genome shotgun (WGS) entry which is preliminary data.</text>
</comment>
<dbReference type="RefSeq" id="WP_264515857.1">
    <property type="nucleotide sequence ID" value="NZ_JAPDDR010000014.1"/>
</dbReference>
<keyword evidence="1" id="KW-0732">Signal</keyword>
<feature type="signal peptide" evidence="1">
    <location>
        <begin position="1"/>
        <end position="18"/>
    </location>
</feature>
<proteinExistence type="predicted"/>